<reference evidence="1" key="1">
    <citation type="submission" date="2014-09" db="EMBL/GenBank/DDBJ databases">
        <authorList>
            <person name="Magalhaes I.L.F."/>
            <person name="Oliveira U."/>
            <person name="Santos F.R."/>
            <person name="Vidigal T.H.D.A."/>
            <person name="Brescovit A.D."/>
            <person name="Santos A.J."/>
        </authorList>
    </citation>
    <scope>NUCLEOTIDE SEQUENCE</scope>
    <source>
        <tissue evidence="1">Shoot tissue taken approximately 20 cm above the soil surface</tissue>
    </source>
</reference>
<proteinExistence type="predicted"/>
<evidence type="ECO:0000313" key="1">
    <source>
        <dbReference type="EMBL" id="JAE29848.1"/>
    </source>
</evidence>
<organism evidence="1">
    <name type="scientific">Arundo donax</name>
    <name type="common">Giant reed</name>
    <name type="synonym">Donax arundinaceus</name>
    <dbReference type="NCBI Taxonomy" id="35708"/>
    <lineage>
        <taxon>Eukaryota</taxon>
        <taxon>Viridiplantae</taxon>
        <taxon>Streptophyta</taxon>
        <taxon>Embryophyta</taxon>
        <taxon>Tracheophyta</taxon>
        <taxon>Spermatophyta</taxon>
        <taxon>Magnoliopsida</taxon>
        <taxon>Liliopsida</taxon>
        <taxon>Poales</taxon>
        <taxon>Poaceae</taxon>
        <taxon>PACMAD clade</taxon>
        <taxon>Arundinoideae</taxon>
        <taxon>Arundineae</taxon>
        <taxon>Arundo</taxon>
    </lineage>
</organism>
<sequence>MLVLRSQISFILSIQLFYSISTREINTRIYFIKRPRTLFHCLNKFTNQHLEGNRVYHMYLNKNINFV</sequence>
<name>A0A0A9HAA1_ARUDO</name>
<reference evidence="1" key="2">
    <citation type="journal article" date="2015" name="Data Brief">
        <title>Shoot transcriptome of the giant reed, Arundo donax.</title>
        <authorList>
            <person name="Barrero R.A."/>
            <person name="Guerrero F.D."/>
            <person name="Moolhuijzen P."/>
            <person name="Goolsby J.A."/>
            <person name="Tidwell J."/>
            <person name="Bellgard S.E."/>
            <person name="Bellgard M.I."/>
        </authorList>
    </citation>
    <scope>NUCLEOTIDE SEQUENCE</scope>
    <source>
        <tissue evidence="1">Shoot tissue taken approximately 20 cm above the soil surface</tissue>
    </source>
</reference>
<protein>
    <submittedName>
        <fullName evidence="1">Uncharacterized protein</fullName>
    </submittedName>
</protein>
<dbReference type="EMBL" id="GBRH01168048">
    <property type="protein sequence ID" value="JAE29848.1"/>
    <property type="molecule type" value="Transcribed_RNA"/>
</dbReference>
<accession>A0A0A9HAA1</accession>
<dbReference type="AlphaFoldDB" id="A0A0A9HAA1"/>